<evidence type="ECO:0000313" key="2">
    <source>
        <dbReference type="EMBL" id="GBO90587.1"/>
    </source>
</evidence>
<gene>
    <name evidence="2" type="ORF">MSSD14B_42550</name>
</gene>
<evidence type="ECO:0000313" key="3">
    <source>
        <dbReference type="Proteomes" id="UP000387223"/>
    </source>
</evidence>
<dbReference type="EMBL" id="BGZI01000056">
    <property type="protein sequence ID" value="GBO90587.1"/>
    <property type="molecule type" value="Genomic_DNA"/>
</dbReference>
<comment type="caution">
    <text evidence="2">The sequence shown here is derived from an EMBL/GenBank/DDBJ whole genome shotgun (WGS) entry which is preliminary data.</text>
</comment>
<dbReference type="GO" id="GO:0003677">
    <property type="term" value="F:DNA binding"/>
    <property type="evidence" value="ECO:0007669"/>
    <property type="project" value="InterPro"/>
</dbReference>
<dbReference type="SUPFAM" id="SSF47413">
    <property type="entry name" value="lambda repressor-like DNA-binding domains"/>
    <property type="match status" value="1"/>
</dbReference>
<dbReference type="RefSeq" id="WP_169054504.1">
    <property type="nucleotide sequence ID" value="NZ_BGZI01000056.1"/>
</dbReference>
<dbReference type="Gene3D" id="1.10.260.40">
    <property type="entry name" value="lambda repressor-like DNA-binding domains"/>
    <property type="match status" value="1"/>
</dbReference>
<dbReference type="SMART" id="SM00530">
    <property type="entry name" value="HTH_XRE"/>
    <property type="match status" value="1"/>
</dbReference>
<organism evidence="2 3">
    <name type="scientific">Marinobacter salsuginis</name>
    <dbReference type="NCBI Taxonomy" id="418719"/>
    <lineage>
        <taxon>Bacteria</taxon>
        <taxon>Pseudomonadati</taxon>
        <taxon>Pseudomonadota</taxon>
        <taxon>Gammaproteobacteria</taxon>
        <taxon>Pseudomonadales</taxon>
        <taxon>Marinobacteraceae</taxon>
        <taxon>Marinobacter</taxon>
    </lineage>
</organism>
<proteinExistence type="predicted"/>
<reference evidence="2 3" key="1">
    <citation type="journal article" date="2019" name="J. Gen. Appl. Microbiol.">
        <title>Aerobic degradation of cis-dichloroethene by the marine bacterium Marinobacter salsuginis strain 5N-3.</title>
        <authorList>
            <person name="Inoue Y."/>
            <person name="Fukunaga Y."/>
            <person name="Katsumata H."/>
            <person name="Ohji S."/>
            <person name="Hosoyama A."/>
            <person name="Mori K."/>
            <person name="Ando K."/>
        </authorList>
    </citation>
    <scope>NUCLEOTIDE SEQUENCE [LARGE SCALE GENOMIC DNA]</scope>
    <source>
        <strain evidence="2 3">NBRC 109114</strain>
    </source>
</reference>
<sequence length="104" mass="11391">MDKISKQISQRRNKLGLYQSQVGQQANMTQQQYQRIETGGECKLSSLERIADAMDLELAMIPREKLALVEAVLNASSAAEAMNAIHMISTQFENTGSGESSEAA</sequence>
<dbReference type="PROSITE" id="PS50943">
    <property type="entry name" value="HTH_CROC1"/>
    <property type="match status" value="1"/>
</dbReference>
<dbReference type="CDD" id="cd00093">
    <property type="entry name" value="HTH_XRE"/>
    <property type="match status" value="1"/>
</dbReference>
<dbReference type="InterPro" id="IPR001387">
    <property type="entry name" value="Cro/C1-type_HTH"/>
</dbReference>
<feature type="domain" description="HTH cro/C1-type" evidence="1">
    <location>
        <begin position="8"/>
        <end position="61"/>
    </location>
</feature>
<dbReference type="Pfam" id="PF01381">
    <property type="entry name" value="HTH_3"/>
    <property type="match status" value="1"/>
</dbReference>
<dbReference type="AlphaFoldDB" id="A0A5M3Q5Z7"/>
<dbReference type="Proteomes" id="UP000387223">
    <property type="component" value="Unassembled WGS sequence"/>
</dbReference>
<protein>
    <recommendedName>
        <fullName evidence="1">HTH cro/C1-type domain-containing protein</fullName>
    </recommendedName>
</protein>
<name>A0A5M3Q5Z7_9GAMM</name>
<accession>A0A5M3Q5Z7</accession>
<evidence type="ECO:0000259" key="1">
    <source>
        <dbReference type="PROSITE" id="PS50943"/>
    </source>
</evidence>
<dbReference type="InterPro" id="IPR010982">
    <property type="entry name" value="Lambda_DNA-bd_dom_sf"/>
</dbReference>